<evidence type="ECO:0000313" key="1">
    <source>
        <dbReference type="EMBL" id="KAI3739197.1"/>
    </source>
</evidence>
<proteinExistence type="predicted"/>
<reference evidence="2" key="1">
    <citation type="journal article" date="2022" name="Mol. Ecol. Resour.">
        <title>The genomes of chicory, endive, great burdock and yacon provide insights into Asteraceae palaeo-polyploidization history and plant inulin production.</title>
        <authorList>
            <person name="Fan W."/>
            <person name="Wang S."/>
            <person name="Wang H."/>
            <person name="Wang A."/>
            <person name="Jiang F."/>
            <person name="Liu H."/>
            <person name="Zhao H."/>
            <person name="Xu D."/>
            <person name="Zhang Y."/>
        </authorList>
    </citation>
    <scope>NUCLEOTIDE SEQUENCE [LARGE SCALE GENOMIC DNA]</scope>
    <source>
        <strain evidence="2">cv. Punajuju</strain>
    </source>
</reference>
<sequence length="119" mass="13642">MFLGFLLFNKVLSKTRVWRIPVSRITGPIQLGRVMVCAKMTNNTMKITNLETEFAKFHEEWQEKLPTGDLASFLSPFLFNVASICLADDVEYYLELAILIMLIELLITMHFNLLNSVGI</sequence>
<evidence type="ECO:0000313" key="2">
    <source>
        <dbReference type="Proteomes" id="UP001055811"/>
    </source>
</evidence>
<dbReference type="Proteomes" id="UP001055811">
    <property type="component" value="Linkage Group LG05"/>
</dbReference>
<reference evidence="1 2" key="2">
    <citation type="journal article" date="2022" name="Mol. Ecol. Resour.">
        <title>The genomes of chicory, endive, great burdock and yacon provide insights into Asteraceae paleo-polyploidization history and plant inulin production.</title>
        <authorList>
            <person name="Fan W."/>
            <person name="Wang S."/>
            <person name="Wang H."/>
            <person name="Wang A."/>
            <person name="Jiang F."/>
            <person name="Liu H."/>
            <person name="Zhao H."/>
            <person name="Xu D."/>
            <person name="Zhang Y."/>
        </authorList>
    </citation>
    <scope>NUCLEOTIDE SEQUENCE [LARGE SCALE GENOMIC DNA]</scope>
    <source>
        <strain evidence="2">cv. Punajuju</strain>
        <tissue evidence="1">Leaves</tissue>
    </source>
</reference>
<gene>
    <name evidence="1" type="ORF">L2E82_29596</name>
</gene>
<protein>
    <submittedName>
        <fullName evidence="1">Uncharacterized protein</fullName>
    </submittedName>
</protein>
<comment type="caution">
    <text evidence="1">The sequence shown here is derived from an EMBL/GenBank/DDBJ whole genome shotgun (WGS) entry which is preliminary data.</text>
</comment>
<accession>A0ACB9CYN1</accession>
<organism evidence="1 2">
    <name type="scientific">Cichorium intybus</name>
    <name type="common">Chicory</name>
    <dbReference type="NCBI Taxonomy" id="13427"/>
    <lineage>
        <taxon>Eukaryota</taxon>
        <taxon>Viridiplantae</taxon>
        <taxon>Streptophyta</taxon>
        <taxon>Embryophyta</taxon>
        <taxon>Tracheophyta</taxon>
        <taxon>Spermatophyta</taxon>
        <taxon>Magnoliopsida</taxon>
        <taxon>eudicotyledons</taxon>
        <taxon>Gunneridae</taxon>
        <taxon>Pentapetalae</taxon>
        <taxon>asterids</taxon>
        <taxon>campanulids</taxon>
        <taxon>Asterales</taxon>
        <taxon>Asteraceae</taxon>
        <taxon>Cichorioideae</taxon>
        <taxon>Cichorieae</taxon>
        <taxon>Cichoriinae</taxon>
        <taxon>Cichorium</taxon>
    </lineage>
</organism>
<dbReference type="EMBL" id="CM042013">
    <property type="protein sequence ID" value="KAI3739197.1"/>
    <property type="molecule type" value="Genomic_DNA"/>
</dbReference>
<name>A0ACB9CYN1_CICIN</name>
<keyword evidence="2" id="KW-1185">Reference proteome</keyword>